<keyword evidence="2 4" id="KW-0238">DNA-binding</keyword>
<gene>
    <name evidence="8" type="ORF">GQS65_19645</name>
</gene>
<comment type="caution">
    <text evidence="8">The sequence shown here is derived from an EMBL/GenBank/DDBJ whole genome shotgun (WGS) entry which is preliminary data.</text>
</comment>
<dbReference type="Proteomes" id="UP000451471">
    <property type="component" value="Unassembled WGS sequence"/>
</dbReference>
<feature type="region of interest" description="Disordered" evidence="5">
    <location>
        <begin position="320"/>
        <end position="340"/>
    </location>
</feature>
<dbReference type="PROSITE" id="PS51900">
    <property type="entry name" value="CB"/>
    <property type="match status" value="1"/>
</dbReference>
<protein>
    <submittedName>
        <fullName evidence="8">Tyrosine-type recombinase/integrase</fullName>
    </submittedName>
</protein>
<dbReference type="InterPro" id="IPR002104">
    <property type="entry name" value="Integrase_catalytic"/>
</dbReference>
<dbReference type="AlphaFoldDB" id="A0A6B0GPC5"/>
<dbReference type="PANTHER" id="PTHR30349:SF41">
    <property type="entry name" value="INTEGRASE_RECOMBINASE PROTEIN MJ0367-RELATED"/>
    <property type="match status" value="1"/>
</dbReference>
<reference evidence="8 9" key="1">
    <citation type="submission" date="2019-12" db="EMBL/GenBank/DDBJ databases">
        <title>Halocatena pleomorpha gen. nov. sp. nov., an extremely halophilic archaeon of family Halobacteriaceae isolated from saltpan soil.</title>
        <authorList>
            <person name="Pal Y."/>
            <person name="Verma A."/>
            <person name="Krishnamurthi S."/>
            <person name="Kumar P."/>
        </authorList>
    </citation>
    <scope>NUCLEOTIDE SEQUENCE [LARGE SCALE GENOMIC DNA]</scope>
    <source>
        <strain evidence="8 9">JCM 16495</strain>
    </source>
</reference>
<evidence type="ECO:0000313" key="8">
    <source>
        <dbReference type="EMBL" id="MWG36672.1"/>
    </source>
</evidence>
<evidence type="ECO:0000256" key="4">
    <source>
        <dbReference type="PROSITE-ProRule" id="PRU01248"/>
    </source>
</evidence>
<dbReference type="InterPro" id="IPR013762">
    <property type="entry name" value="Integrase-like_cat_sf"/>
</dbReference>
<feature type="domain" description="Tyr recombinase" evidence="6">
    <location>
        <begin position="117"/>
        <end position="332"/>
    </location>
</feature>
<evidence type="ECO:0000259" key="7">
    <source>
        <dbReference type="PROSITE" id="PS51900"/>
    </source>
</evidence>
<evidence type="ECO:0000256" key="3">
    <source>
        <dbReference type="ARBA" id="ARBA00023172"/>
    </source>
</evidence>
<dbReference type="GO" id="GO:0006310">
    <property type="term" value="P:DNA recombination"/>
    <property type="evidence" value="ECO:0007669"/>
    <property type="project" value="UniProtKB-KW"/>
</dbReference>
<dbReference type="EMBL" id="WSZK01000038">
    <property type="protein sequence ID" value="MWG36672.1"/>
    <property type="molecule type" value="Genomic_DNA"/>
</dbReference>
<proteinExistence type="predicted"/>
<keyword evidence="9" id="KW-1185">Reference proteome</keyword>
<dbReference type="InterPro" id="IPR050090">
    <property type="entry name" value="Tyrosine_recombinase_XerCD"/>
</dbReference>
<dbReference type="InterPro" id="IPR011010">
    <property type="entry name" value="DNA_brk_join_enz"/>
</dbReference>
<dbReference type="Gene3D" id="1.10.443.10">
    <property type="entry name" value="Intergrase catalytic core"/>
    <property type="match status" value="1"/>
</dbReference>
<accession>A0A6B0GPC5</accession>
<evidence type="ECO:0000256" key="2">
    <source>
        <dbReference type="ARBA" id="ARBA00023125"/>
    </source>
</evidence>
<organism evidence="8 9">
    <name type="scientific">Halomarina oriensis</name>
    <dbReference type="NCBI Taxonomy" id="671145"/>
    <lineage>
        <taxon>Archaea</taxon>
        <taxon>Methanobacteriati</taxon>
        <taxon>Methanobacteriota</taxon>
        <taxon>Stenosarchaea group</taxon>
        <taxon>Halobacteria</taxon>
        <taxon>Halobacteriales</taxon>
        <taxon>Natronomonadaceae</taxon>
        <taxon>Halomarina</taxon>
    </lineage>
</organism>
<keyword evidence="1" id="KW-0229">DNA integration</keyword>
<dbReference type="InterPro" id="IPR044068">
    <property type="entry name" value="CB"/>
</dbReference>
<dbReference type="Gene3D" id="1.10.150.130">
    <property type="match status" value="1"/>
</dbReference>
<evidence type="ECO:0000256" key="1">
    <source>
        <dbReference type="ARBA" id="ARBA00022908"/>
    </source>
</evidence>
<dbReference type="PANTHER" id="PTHR30349">
    <property type="entry name" value="PHAGE INTEGRASE-RELATED"/>
    <property type="match status" value="1"/>
</dbReference>
<evidence type="ECO:0000256" key="5">
    <source>
        <dbReference type="SAM" id="MobiDB-lite"/>
    </source>
</evidence>
<dbReference type="GO" id="GO:0003677">
    <property type="term" value="F:DNA binding"/>
    <property type="evidence" value="ECO:0007669"/>
    <property type="project" value="UniProtKB-UniRule"/>
</dbReference>
<dbReference type="CDD" id="cd00397">
    <property type="entry name" value="DNA_BRE_C"/>
    <property type="match status" value="1"/>
</dbReference>
<evidence type="ECO:0000259" key="6">
    <source>
        <dbReference type="PROSITE" id="PS51898"/>
    </source>
</evidence>
<evidence type="ECO:0000313" key="9">
    <source>
        <dbReference type="Proteomes" id="UP000451471"/>
    </source>
</evidence>
<sequence>MTTTLEPIEPYRAVELYLGQRETEVAASTLQTHRSRLRAFLRWCELEEIGNMNDLTGRKLHEFRIWRRNDGDLNRVSEKTQMQTLRVFIRWCESIEAVDADLSTKVQSPSLATSDDSRDVMLSADRATAVLSYHEKYHYASLEHVTLALLWHTMMRRGSARALDVEDYHTDERYLEVVHRPDTGTPLKNKADGERLVALSEQMCTLLDDWVADQRPSVEDEHGRQPLLATLRGRLGASTITTYAYRATRPCIYTDGCPHDRDIESCDGTDVDLASKCPSSVSPHAMRRGSITHSLEEGTPDKVISDRANVSQGILDKHYDRRDERTKMEQRRDYLDRTRM</sequence>
<dbReference type="RefSeq" id="WP_158206322.1">
    <property type="nucleotide sequence ID" value="NZ_WSZK01000038.1"/>
</dbReference>
<dbReference type="SUPFAM" id="SSF56349">
    <property type="entry name" value="DNA breaking-rejoining enzymes"/>
    <property type="match status" value="1"/>
</dbReference>
<dbReference type="PROSITE" id="PS51898">
    <property type="entry name" value="TYR_RECOMBINASE"/>
    <property type="match status" value="1"/>
</dbReference>
<dbReference type="InterPro" id="IPR010998">
    <property type="entry name" value="Integrase_recombinase_N"/>
</dbReference>
<feature type="domain" description="Core-binding (CB)" evidence="7">
    <location>
        <begin position="1"/>
        <end position="45"/>
    </location>
</feature>
<dbReference type="OrthoDB" id="198497at2157"/>
<dbReference type="GO" id="GO:0015074">
    <property type="term" value="P:DNA integration"/>
    <property type="evidence" value="ECO:0007669"/>
    <property type="project" value="UniProtKB-KW"/>
</dbReference>
<keyword evidence="3" id="KW-0233">DNA recombination</keyword>
<name>A0A6B0GPC5_9EURY</name>